<dbReference type="InterPro" id="IPR011115">
    <property type="entry name" value="SecA_DEAD"/>
</dbReference>
<dbReference type="Pfam" id="PF00160">
    <property type="entry name" value="Pro_isomerase"/>
    <property type="match status" value="1"/>
</dbReference>
<evidence type="ECO:0000256" key="2">
    <source>
        <dbReference type="ARBA" id="ARBA00023010"/>
    </source>
</evidence>
<dbReference type="Gene3D" id="3.40.50.300">
    <property type="entry name" value="P-loop containing nucleotide triphosphate hydrolases"/>
    <property type="match status" value="1"/>
</dbReference>
<dbReference type="Gene3D" id="2.40.100.10">
    <property type="entry name" value="Cyclophilin-like"/>
    <property type="match status" value="1"/>
</dbReference>
<evidence type="ECO:0000259" key="3">
    <source>
        <dbReference type="PROSITE" id="PS50072"/>
    </source>
</evidence>
<reference evidence="5" key="1">
    <citation type="journal article" date="2013" name="Environ. Microbiol.">
        <title>Microbiota from the distal guts of lean and obese adolescents exhibit partial functional redundancy besides clear differences in community structure.</title>
        <authorList>
            <person name="Ferrer M."/>
            <person name="Ruiz A."/>
            <person name="Lanza F."/>
            <person name="Haange S.B."/>
            <person name="Oberbach A."/>
            <person name="Till H."/>
            <person name="Bargiela R."/>
            <person name="Campoy C."/>
            <person name="Segura M.T."/>
            <person name="Richter M."/>
            <person name="von Bergen M."/>
            <person name="Seifert J."/>
            <person name="Suarez A."/>
        </authorList>
    </citation>
    <scope>NUCLEOTIDE SEQUENCE</scope>
</reference>
<feature type="non-terminal residue" evidence="5">
    <location>
        <position position="1"/>
    </location>
</feature>
<proteinExistence type="predicted"/>
<dbReference type="GO" id="GO:0017038">
    <property type="term" value="P:protein import"/>
    <property type="evidence" value="ECO:0007669"/>
    <property type="project" value="InterPro"/>
</dbReference>
<name>K1S9M3_9ZZZZ</name>
<evidence type="ECO:0000313" key="5">
    <source>
        <dbReference type="EMBL" id="EKC50475.1"/>
    </source>
</evidence>
<dbReference type="SUPFAM" id="SSF52540">
    <property type="entry name" value="P-loop containing nucleoside triphosphate hydrolases"/>
    <property type="match status" value="1"/>
</dbReference>
<dbReference type="EMBL" id="AJWY01012244">
    <property type="protein sequence ID" value="EKC50475.1"/>
    <property type="molecule type" value="Genomic_DNA"/>
</dbReference>
<feature type="domain" description="SecA family profile" evidence="4">
    <location>
        <begin position="132"/>
        <end position="184"/>
    </location>
</feature>
<dbReference type="GO" id="GO:0003755">
    <property type="term" value="F:peptidyl-prolyl cis-trans isomerase activity"/>
    <property type="evidence" value="ECO:0007669"/>
    <property type="project" value="InterPro"/>
</dbReference>
<gene>
    <name evidence="5" type="ORF">LEA_17869</name>
</gene>
<comment type="caution">
    <text evidence="5">The sequence shown here is derived from an EMBL/GenBank/DDBJ whole genome shotgun (WGS) entry which is preliminary data.</text>
</comment>
<evidence type="ECO:0000259" key="4">
    <source>
        <dbReference type="PROSITE" id="PS51196"/>
    </source>
</evidence>
<dbReference type="GO" id="GO:0005524">
    <property type="term" value="F:ATP binding"/>
    <property type="evidence" value="ECO:0007669"/>
    <property type="project" value="InterPro"/>
</dbReference>
<dbReference type="GO" id="GO:0016020">
    <property type="term" value="C:membrane"/>
    <property type="evidence" value="ECO:0007669"/>
    <property type="project" value="InterPro"/>
</dbReference>
<feature type="domain" description="PPIase cyclophilin-type" evidence="3">
    <location>
        <begin position="1"/>
        <end position="116"/>
    </location>
</feature>
<dbReference type="InterPro" id="IPR029000">
    <property type="entry name" value="Cyclophilin-like_dom_sf"/>
</dbReference>
<dbReference type="PROSITE" id="PS50072">
    <property type="entry name" value="CSA_PPIASE_2"/>
    <property type="match status" value="1"/>
</dbReference>
<organism evidence="5">
    <name type="scientific">human gut metagenome</name>
    <dbReference type="NCBI Taxonomy" id="408170"/>
    <lineage>
        <taxon>unclassified sequences</taxon>
        <taxon>metagenomes</taxon>
        <taxon>organismal metagenomes</taxon>
    </lineage>
</organism>
<dbReference type="InterPro" id="IPR027417">
    <property type="entry name" value="P-loop_NTPase"/>
</dbReference>
<dbReference type="AlphaFoldDB" id="K1S9M3"/>
<keyword evidence="1" id="KW-0653">Protein transport</keyword>
<dbReference type="GO" id="GO:0006886">
    <property type="term" value="P:intracellular protein transport"/>
    <property type="evidence" value="ECO:0007669"/>
    <property type="project" value="InterPro"/>
</dbReference>
<dbReference type="Pfam" id="PF07517">
    <property type="entry name" value="SecA_DEAD"/>
    <property type="match status" value="1"/>
</dbReference>
<dbReference type="InterPro" id="IPR014018">
    <property type="entry name" value="SecA_motor_DEAD"/>
</dbReference>
<keyword evidence="1" id="KW-0813">Transport</keyword>
<dbReference type="PANTHER" id="PTHR30612:SF0">
    <property type="entry name" value="CHLOROPLAST PROTEIN-TRANSPORTING ATPASE"/>
    <property type="match status" value="1"/>
</dbReference>
<dbReference type="GO" id="GO:0006605">
    <property type="term" value="P:protein targeting"/>
    <property type="evidence" value="ECO:0007669"/>
    <property type="project" value="InterPro"/>
</dbReference>
<dbReference type="SUPFAM" id="SSF50891">
    <property type="entry name" value="Cyclophilin-like"/>
    <property type="match status" value="1"/>
</dbReference>
<accession>K1S9M3</accession>
<evidence type="ECO:0000256" key="1">
    <source>
        <dbReference type="ARBA" id="ARBA00022927"/>
    </source>
</evidence>
<keyword evidence="2" id="KW-0811">Translocation</keyword>
<sequence length="184" mass="20468">GGYYNRNICIKGEFIANDYSKNTLKMKKGVIAMARADYSNVSSSLTRNGYNSADSQFFIMNADNDNINGLYAGFGEVIEGLDVVNAIANVEVVTRESKADGQDKPVDEPKITSIRVETYGVDYGEPETIEPFNYYSGKGVHVVTVNDYLAKRDGEMIGRVHRFLGLTVGLILHDIEKRRQKKVV</sequence>
<dbReference type="InterPro" id="IPR000185">
    <property type="entry name" value="SecA"/>
</dbReference>
<keyword evidence="5" id="KW-0413">Isomerase</keyword>
<dbReference type="PROSITE" id="PS51196">
    <property type="entry name" value="SECA_MOTOR_DEAD"/>
    <property type="match status" value="1"/>
</dbReference>
<dbReference type="PANTHER" id="PTHR30612">
    <property type="entry name" value="SECA INNER MEMBRANE COMPONENT OF SEC PROTEIN SECRETION SYSTEM"/>
    <property type="match status" value="1"/>
</dbReference>
<protein>
    <submittedName>
        <fullName evidence="5">Peptidyl-prolyl cis-trans isomerase (Rotamase)-cyclophilin family</fullName>
    </submittedName>
</protein>
<dbReference type="InterPro" id="IPR002130">
    <property type="entry name" value="Cyclophilin-type_PPIase_dom"/>
</dbReference>